<evidence type="ECO:0000313" key="1">
    <source>
        <dbReference type="EMBL" id="KAK3372089.1"/>
    </source>
</evidence>
<name>A0AAE0N7A1_9PEZI</name>
<organism evidence="1 2">
    <name type="scientific">Podospora didyma</name>
    <dbReference type="NCBI Taxonomy" id="330526"/>
    <lineage>
        <taxon>Eukaryota</taxon>
        <taxon>Fungi</taxon>
        <taxon>Dikarya</taxon>
        <taxon>Ascomycota</taxon>
        <taxon>Pezizomycotina</taxon>
        <taxon>Sordariomycetes</taxon>
        <taxon>Sordariomycetidae</taxon>
        <taxon>Sordariales</taxon>
        <taxon>Podosporaceae</taxon>
        <taxon>Podospora</taxon>
    </lineage>
</organism>
<proteinExistence type="predicted"/>
<protein>
    <submittedName>
        <fullName evidence="1">Uncharacterized protein</fullName>
    </submittedName>
</protein>
<accession>A0AAE0N7A1</accession>
<comment type="caution">
    <text evidence="1">The sequence shown here is derived from an EMBL/GenBank/DDBJ whole genome shotgun (WGS) entry which is preliminary data.</text>
</comment>
<evidence type="ECO:0000313" key="2">
    <source>
        <dbReference type="Proteomes" id="UP001285441"/>
    </source>
</evidence>
<dbReference type="Proteomes" id="UP001285441">
    <property type="component" value="Unassembled WGS sequence"/>
</dbReference>
<reference evidence="1" key="2">
    <citation type="submission" date="2023-06" db="EMBL/GenBank/DDBJ databases">
        <authorList>
            <consortium name="Lawrence Berkeley National Laboratory"/>
            <person name="Haridas S."/>
            <person name="Hensen N."/>
            <person name="Bonometti L."/>
            <person name="Westerberg I."/>
            <person name="Brannstrom I.O."/>
            <person name="Guillou S."/>
            <person name="Cros-Aarteil S."/>
            <person name="Calhoun S."/>
            <person name="Kuo A."/>
            <person name="Mondo S."/>
            <person name="Pangilinan J."/>
            <person name="Riley R."/>
            <person name="LaButti K."/>
            <person name="Andreopoulos B."/>
            <person name="Lipzen A."/>
            <person name="Chen C."/>
            <person name="Yanf M."/>
            <person name="Daum C."/>
            <person name="Ng V."/>
            <person name="Clum A."/>
            <person name="Steindorff A."/>
            <person name="Ohm R."/>
            <person name="Martin F."/>
            <person name="Silar P."/>
            <person name="Natvig D."/>
            <person name="Lalanne C."/>
            <person name="Gautier V."/>
            <person name="Ament-velasquez S.L."/>
            <person name="Kruys A."/>
            <person name="Hutchinson M.I."/>
            <person name="Powell A.J."/>
            <person name="Barry K."/>
            <person name="Miller A.N."/>
            <person name="Grigoriev I.V."/>
            <person name="Debuchy R."/>
            <person name="Gladieux P."/>
            <person name="Thoren M.H."/>
            <person name="Johannesson H."/>
        </authorList>
    </citation>
    <scope>NUCLEOTIDE SEQUENCE</scope>
    <source>
        <strain evidence="1">CBS 232.78</strain>
    </source>
</reference>
<sequence>MANKPTPAGLLDDEDTEPGVPTMVARLQKMDRQMKRVSEEAAASCCYLRRARTQLGLWPAQPKAGGASSAMIREHSHDPLFIKPLSWTSQDLEILGCEFVKLDRPPGEAVDGRSNAAQNDANKKDNKILEAIQGIFHYSGRDPKSWVVNRLLQHFSIFELPVQFSQQKPVHTLFTEGILTAGNVCDAAPVIAYLGLESDSIAERRNRVRATQRASPPCKPMAVSALLESSFREKLMRPVQPESELEDPFLAAVMIALAQQLHMRRRPARAFKVHILTLADSPQEEPTLFFYQSVISKELLERLDRPSLYIPARPITISHFQMPLYPYEEAIDVVNRFLANTDDGMTNCIAALTRKEILNVTEDPVTNYIIYHLD</sequence>
<reference evidence="1" key="1">
    <citation type="journal article" date="2023" name="Mol. Phylogenet. Evol.">
        <title>Genome-scale phylogeny and comparative genomics of the fungal order Sordariales.</title>
        <authorList>
            <person name="Hensen N."/>
            <person name="Bonometti L."/>
            <person name="Westerberg I."/>
            <person name="Brannstrom I.O."/>
            <person name="Guillou S."/>
            <person name="Cros-Aarteil S."/>
            <person name="Calhoun S."/>
            <person name="Haridas S."/>
            <person name="Kuo A."/>
            <person name="Mondo S."/>
            <person name="Pangilinan J."/>
            <person name="Riley R."/>
            <person name="LaButti K."/>
            <person name="Andreopoulos B."/>
            <person name="Lipzen A."/>
            <person name="Chen C."/>
            <person name="Yan M."/>
            <person name="Daum C."/>
            <person name="Ng V."/>
            <person name="Clum A."/>
            <person name="Steindorff A."/>
            <person name="Ohm R.A."/>
            <person name="Martin F."/>
            <person name="Silar P."/>
            <person name="Natvig D.O."/>
            <person name="Lalanne C."/>
            <person name="Gautier V."/>
            <person name="Ament-Velasquez S.L."/>
            <person name="Kruys A."/>
            <person name="Hutchinson M.I."/>
            <person name="Powell A.J."/>
            <person name="Barry K."/>
            <person name="Miller A.N."/>
            <person name="Grigoriev I.V."/>
            <person name="Debuchy R."/>
            <person name="Gladieux P."/>
            <person name="Hiltunen Thoren M."/>
            <person name="Johannesson H."/>
        </authorList>
    </citation>
    <scope>NUCLEOTIDE SEQUENCE</scope>
    <source>
        <strain evidence="1">CBS 232.78</strain>
    </source>
</reference>
<dbReference type="EMBL" id="JAULSW010000008">
    <property type="protein sequence ID" value="KAK3372089.1"/>
    <property type="molecule type" value="Genomic_DNA"/>
</dbReference>
<keyword evidence="2" id="KW-1185">Reference proteome</keyword>
<gene>
    <name evidence="1" type="ORF">B0H63DRAFT_453461</name>
</gene>
<dbReference type="AlphaFoldDB" id="A0AAE0N7A1"/>